<dbReference type="RefSeq" id="WP_123286596.1">
    <property type="nucleotide sequence ID" value="NZ_JACIJB010000001.1"/>
</dbReference>
<dbReference type="OrthoDB" id="7211154at2"/>
<dbReference type="EMBL" id="JACIJB010000001">
    <property type="protein sequence ID" value="MBB5659607.1"/>
    <property type="molecule type" value="Genomic_DNA"/>
</dbReference>
<organism evidence="2 3">
    <name type="scientific">Brevundimonas halotolerans</name>
    <dbReference type="NCBI Taxonomy" id="69670"/>
    <lineage>
        <taxon>Bacteria</taxon>
        <taxon>Pseudomonadati</taxon>
        <taxon>Pseudomonadota</taxon>
        <taxon>Alphaproteobacteria</taxon>
        <taxon>Caulobacterales</taxon>
        <taxon>Caulobacteraceae</taxon>
        <taxon>Brevundimonas</taxon>
    </lineage>
</organism>
<evidence type="ECO:0000256" key="1">
    <source>
        <dbReference type="SAM" id="SignalP"/>
    </source>
</evidence>
<protein>
    <submittedName>
        <fullName evidence="2">Uncharacterized protein</fullName>
    </submittedName>
</protein>
<accession>A0A7W9A1D0</accession>
<sequence length="107" mass="10946">MSKFITALAAAALATGSLAGLTAPAHATEVSAVSVRANPTIDSPIKDLLADPDTAAILEKHLPGISDHPALPQFEDMTLAEVAPYSEGEVTDAIIAAIDADIKALEE</sequence>
<dbReference type="Proteomes" id="UP000548978">
    <property type="component" value="Unassembled WGS sequence"/>
</dbReference>
<dbReference type="AlphaFoldDB" id="A0A7W9A1D0"/>
<feature type="chain" id="PRO_5030630095" evidence="1">
    <location>
        <begin position="28"/>
        <end position="107"/>
    </location>
</feature>
<feature type="signal peptide" evidence="1">
    <location>
        <begin position="1"/>
        <end position="27"/>
    </location>
</feature>
<evidence type="ECO:0000313" key="3">
    <source>
        <dbReference type="Proteomes" id="UP000548978"/>
    </source>
</evidence>
<keyword evidence="1" id="KW-0732">Signal</keyword>
<comment type="caution">
    <text evidence="2">The sequence shown here is derived from an EMBL/GenBank/DDBJ whole genome shotgun (WGS) entry which is preliminary data.</text>
</comment>
<evidence type="ECO:0000313" key="2">
    <source>
        <dbReference type="EMBL" id="MBB5659607.1"/>
    </source>
</evidence>
<name>A0A7W9A1D0_9CAUL</name>
<reference evidence="2 3" key="1">
    <citation type="submission" date="2020-08" db="EMBL/GenBank/DDBJ databases">
        <title>Genomic Encyclopedia of Type Strains, Phase IV (KMG-IV): sequencing the most valuable type-strain genomes for metagenomic binning, comparative biology and taxonomic classification.</title>
        <authorList>
            <person name="Goeker M."/>
        </authorList>
    </citation>
    <scope>NUCLEOTIDE SEQUENCE [LARGE SCALE GENOMIC DNA]</scope>
    <source>
        <strain evidence="2 3">DSM 24448</strain>
    </source>
</reference>
<gene>
    <name evidence="2" type="ORF">FHS65_000325</name>
</gene>
<keyword evidence="3" id="KW-1185">Reference proteome</keyword>
<proteinExistence type="predicted"/>